<dbReference type="AlphaFoldDB" id="A0A4Y2W3X5"/>
<gene>
    <name evidence="1" type="ORF">AVEN_74695_1</name>
</gene>
<organism evidence="1 2">
    <name type="scientific">Araneus ventricosus</name>
    <name type="common">Orbweaver spider</name>
    <name type="synonym">Epeira ventricosa</name>
    <dbReference type="NCBI Taxonomy" id="182803"/>
    <lineage>
        <taxon>Eukaryota</taxon>
        <taxon>Metazoa</taxon>
        <taxon>Ecdysozoa</taxon>
        <taxon>Arthropoda</taxon>
        <taxon>Chelicerata</taxon>
        <taxon>Arachnida</taxon>
        <taxon>Araneae</taxon>
        <taxon>Araneomorphae</taxon>
        <taxon>Entelegynae</taxon>
        <taxon>Araneoidea</taxon>
        <taxon>Araneidae</taxon>
        <taxon>Araneus</taxon>
    </lineage>
</organism>
<dbReference type="Proteomes" id="UP000499080">
    <property type="component" value="Unassembled WGS sequence"/>
</dbReference>
<dbReference type="EMBL" id="BGPR01054509">
    <property type="protein sequence ID" value="GBO31248.1"/>
    <property type="molecule type" value="Genomic_DNA"/>
</dbReference>
<keyword evidence="2" id="KW-1185">Reference proteome</keyword>
<evidence type="ECO:0000313" key="2">
    <source>
        <dbReference type="Proteomes" id="UP000499080"/>
    </source>
</evidence>
<accession>A0A4Y2W3X5</accession>
<dbReference type="OrthoDB" id="6463929at2759"/>
<comment type="caution">
    <text evidence="1">The sequence shown here is derived from an EMBL/GenBank/DDBJ whole genome shotgun (WGS) entry which is preliminary data.</text>
</comment>
<feature type="non-terminal residue" evidence="1">
    <location>
        <position position="100"/>
    </location>
</feature>
<protein>
    <submittedName>
        <fullName evidence="1">Uncharacterized protein</fullName>
    </submittedName>
</protein>
<sequence length="100" mass="11738">MWRTFTCINVAENAIPHYSLYYLSALSGVSNKIEIALQLDCLEMEREKTGLWENKRRKELFDGYSVVTPGADIAKLKVPSWYDEKKIYRAKELYRDHFTA</sequence>
<name>A0A4Y2W3X5_ARAVE</name>
<evidence type="ECO:0000313" key="1">
    <source>
        <dbReference type="EMBL" id="GBO31248.1"/>
    </source>
</evidence>
<reference evidence="1 2" key="1">
    <citation type="journal article" date="2019" name="Sci. Rep.">
        <title>Orb-weaving spider Araneus ventricosus genome elucidates the spidroin gene catalogue.</title>
        <authorList>
            <person name="Kono N."/>
            <person name="Nakamura H."/>
            <person name="Ohtoshi R."/>
            <person name="Moran D.A.P."/>
            <person name="Shinohara A."/>
            <person name="Yoshida Y."/>
            <person name="Fujiwara M."/>
            <person name="Mori M."/>
            <person name="Tomita M."/>
            <person name="Arakawa K."/>
        </authorList>
    </citation>
    <scope>NUCLEOTIDE SEQUENCE [LARGE SCALE GENOMIC DNA]</scope>
</reference>
<proteinExistence type="predicted"/>